<keyword evidence="4" id="KW-1185">Reference proteome</keyword>
<proteinExistence type="predicted"/>
<name>A0A9P7YKH7_9HELO</name>
<dbReference type="InterPro" id="IPR019734">
    <property type="entry name" value="TPR_rpt"/>
</dbReference>
<protein>
    <recommendedName>
        <fullName evidence="5">MalT-like TPR region domain-containing protein</fullName>
    </recommendedName>
</protein>
<organism evidence="3 4">
    <name type="scientific">Amylocarpus encephaloides</name>
    <dbReference type="NCBI Taxonomy" id="45428"/>
    <lineage>
        <taxon>Eukaryota</taxon>
        <taxon>Fungi</taxon>
        <taxon>Dikarya</taxon>
        <taxon>Ascomycota</taxon>
        <taxon>Pezizomycotina</taxon>
        <taxon>Leotiomycetes</taxon>
        <taxon>Helotiales</taxon>
        <taxon>Helotiales incertae sedis</taxon>
        <taxon>Amylocarpus</taxon>
    </lineage>
</organism>
<gene>
    <name evidence="3" type="ORF">BJ875DRAFT_5473</name>
</gene>
<dbReference type="PANTHER" id="PTHR46082">
    <property type="entry name" value="ATP/GTP-BINDING PROTEIN-RELATED"/>
    <property type="match status" value="1"/>
</dbReference>
<dbReference type="PANTHER" id="PTHR46082:SF6">
    <property type="entry name" value="AAA+ ATPASE DOMAIN-CONTAINING PROTEIN-RELATED"/>
    <property type="match status" value="1"/>
</dbReference>
<sequence length="157" mass="16731">MFSYSSKDGINGNDYSVPTCNPSSVTNNTPPALVKTSKPPATASDIMETTNVSGEAIASLKDTIQRGCAYANEGNLAMAEKIYEQALSGCEMKHGSQHQATLAIMTTLGHLYADKGEAGKAERLYRKVLDVEEQTLGRDDKSTLGTVLNLGALLSEK</sequence>
<evidence type="ECO:0000313" key="4">
    <source>
        <dbReference type="Proteomes" id="UP000824998"/>
    </source>
</evidence>
<dbReference type="EMBL" id="MU251455">
    <property type="protein sequence ID" value="KAG9234678.1"/>
    <property type="molecule type" value="Genomic_DNA"/>
</dbReference>
<feature type="repeat" description="TPR" evidence="1">
    <location>
        <begin position="102"/>
        <end position="135"/>
    </location>
</feature>
<dbReference type="PROSITE" id="PS50005">
    <property type="entry name" value="TPR"/>
    <property type="match status" value="1"/>
</dbReference>
<accession>A0A9P7YKH7</accession>
<dbReference type="InterPro" id="IPR053137">
    <property type="entry name" value="NLR-like"/>
</dbReference>
<dbReference type="Pfam" id="PF13424">
    <property type="entry name" value="TPR_12"/>
    <property type="match status" value="1"/>
</dbReference>
<dbReference type="AlphaFoldDB" id="A0A9P7YKH7"/>
<evidence type="ECO:0008006" key="5">
    <source>
        <dbReference type="Google" id="ProtNLM"/>
    </source>
</evidence>
<keyword evidence="1" id="KW-0802">TPR repeat</keyword>
<dbReference type="InterPro" id="IPR011990">
    <property type="entry name" value="TPR-like_helical_dom_sf"/>
</dbReference>
<dbReference type="Gene3D" id="1.25.40.10">
    <property type="entry name" value="Tetratricopeptide repeat domain"/>
    <property type="match status" value="1"/>
</dbReference>
<reference evidence="3" key="1">
    <citation type="journal article" date="2021" name="IMA Fungus">
        <title>Genomic characterization of three marine fungi, including Emericellopsis atlantica sp. nov. with signatures of a generalist lifestyle and marine biomass degradation.</title>
        <authorList>
            <person name="Hagestad O.C."/>
            <person name="Hou L."/>
            <person name="Andersen J.H."/>
            <person name="Hansen E.H."/>
            <person name="Altermark B."/>
            <person name="Li C."/>
            <person name="Kuhnert E."/>
            <person name="Cox R.J."/>
            <person name="Crous P.W."/>
            <person name="Spatafora J.W."/>
            <person name="Lail K."/>
            <person name="Amirebrahimi M."/>
            <person name="Lipzen A."/>
            <person name="Pangilinan J."/>
            <person name="Andreopoulos W."/>
            <person name="Hayes R.D."/>
            <person name="Ng V."/>
            <person name="Grigoriev I.V."/>
            <person name="Jackson S.A."/>
            <person name="Sutton T.D.S."/>
            <person name="Dobson A.D.W."/>
            <person name="Rama T."/>
        </authorList>
    </citation>
    <scope>NUCLEOTIDE SEQUENCE</scope>
    <source>
        <strain evidence="3">TRa018bII</strain>
    </source>
</reference>
<feature type="region of interest" description="Disordered" evidence="2">
    <location>
        <begin position="13"/>
        <end position="41"/>
    </location>
</feature>
<dbReference type="Proteomes" id="UP000824998">
    <property type="component" value="Unassembled WGS sequence"/>
</dbReference>
<evidence type="ECO:0000313" key="3">
    <source>
        <dbReference type="EMBL" id="KAG9234678.1"/>
    </source>
</evidence>
<comment type="caution">
    <text evidence="3">The sequence shown here is derived from an EMBL/GenBank/DDBJ whole genome shotgun (WGS) entry which is preliminary data.</text>
</comment>
<dbReference type="SUPFAM" id="SSF48452">
    <property type="entry name" value="TPR-like"/>
    <property type="match status" value="1"/>
</dbReference>
<dbReference type="OrthoDB" id="626167at2759"/>
<evidence type="ECO:0000256" key="2">
    <source>
        <dbReference type="SAM" id="MobiDB-lite"/>
    </source>
</evidence>
<feature type="compositionally biased region" description="Polar residues" evidence="2">
    <location>
        <begin position="13"/>
        <end position="30"/>
    </location>
</feature>
<evidence type="ECO:0000256" key="1">
    <source>
        <dbReference type="PROSITE-ProRule" id="PRU00339"/>
    </source>
</evidence>